<comment type="caution">
    <text evidence="2">The sequence shown here is derived from an EMBL/GenBank/DDBJ whole genome shotgun (WGS) entry which is preliminary data.</text>
</comment>
<dbReference type="EMBL" id="BGZN01000093">
    <property type="protein sequence ID" value="GBR74834.1"/>
    <property type="molecule type" value="Genomic_DNA"/>
</dbReference>
<reference evidence="2 3" key="1">
    <citation type="journal article" date="2019" name="ISME J.">
        <title>Genome analyses of uncultured TG2/ZB3 bacteria in 'Margulisbacteria' specifically attached to ectosymbiotic spirochetes of protists in the termite gut.</title>
        <authorList>
            <person name="Utami Y.D."/>
            <person name="Kuwahara H."/>
            <person name="Igai K."/>
            <person name="Murakami T."/>
            <person name="Sugaya K."/>
            <person name="Morikawa T."/>
            <person name="Nagura Y."/>
            <person name="Yuki M."/>
            <person name="Deevong P."/>
            <person name="Inoue T."/>
            <person name="Kihara K."/>
            <person name="Lo N."/>
            <person name="Yamada A."/>
            <person name="Ohkuma M."/>
            <person name="Hongoh Y."/>
        </authorList>
    </citation>
    <scope>NUCLEOTIDE SEQUENCE [LARGE SCALE GENOMIC DNA]</scope>
    <source>
        <strain evidence="2">NkOx7-01</strain>
    </source>
</reference>
<organism evidence="2 3">
    <name type="scientific">Termititenax aidoneus</name>
    <dbReference type="NCBI Taxonomy" id="2218524"/>
    <lineage>
        <taxon>Bacteria</taxon>
        <taxon>Bacillati</taxon>
        <taxon>Candidatus Margulisiibacteriota</taxon>
        <taxon>Candidatus Termititenacia</taxon>
        <taxon>Candidatus Termititenacales</taxon>
        <taxon>Candidatus Termititenacaceae</taxon>
        <taxon>Candidatus Termititenax</taxon>
    </lineage>
</organism>
<protein>
    <submittedName>
        <fullName evidence="2">Uncharacterized protein</fullName>
    </submittedName>
</protein>
<accession>A0A388TE74</accession>
<feature type="transmembrane region" description="Helical" evidence="1">
    <location>
        <begin position="22"/>
        <end position="49"/>
    </location>
</feature>
<proteinExistence type="predicted"/>
<keyword evidence="1" id="KW-1133">Transmembrane helix</keyword>
<keyword evidence="1" id="KW-0812">Transmembrane</keyword>
<dbReference type="Proteomes" id="UP000269352">
    <property type="component" value="Unassembled WGS sequence"/>
</dbReference>
<keyword evidence="1" id="KW-0472">Membrane</keyword>
<dbReference type="AlphaFoldDB" id="A0A388TE74"/>
<evidence type="ECO:0000313" key="2">
    <source>
        <dbReference type="EMBL" id="GBR74834.1"/>
    </source>
</evidence>
<sequence>MTDYFFIVGEMWEEVAGQSRRVLAYVFFYPLALPLLAVVFLLHLIFWPVHWLDKKLDFRKENKS</sequence>
<evidence type="ECO:0000256" key="1">
    <source>
        <dbReference type="SAM" id="Phobius"/>
    </source>
</evidence>
<evidence type="ECO:0000313" key="3">
    <source>
        <dbReference type="Proteomes" id="UP000269352"/>
    </source>
</evidence>
<name>A0A388TE74_TERA1</name>
<gene>
    <name evidence="2" type="ORF">NO1_1941</name>
</gene>
<keyword evidence="3" id="KW-1185">Reference proteome</keyword>